<dbReference type="Pfam" id="PF00076">
    <property type="entry name" value="RRM_1"/>
    <property type="match status" value="1"/>
</dbReference>
<dbReference type="AlphaFoldDB" id="A0A0X3P8R7"/>
<proteinExistence type="predicted"/>
<feature type="compositionally biased region" description="Basic and acidic residues" evidence="2">
    <location>
        <begin position="191"/>
        <end position="210"/>
    </location>
</feature>
<dbReference type="PROSITE" id="PS50102">
    <property type="entry name" value="RRM"/>
    <property type="match status" value="1"/>
</dbReference>
<dbReference type="PANTHER" id="PTHR48034">
    <property type="entry name" value="TRANSFORMER-2 SEX-DETERMINING PROTEIN-RELATED"/>
    <property type="match status" value="1"/>
</dbReference>
<feature type="compositionally biased region" description="Low complexity" evidence="2">
    <location>
        <begin position="244"/>
        <end position="257"/>
    </location>
</feature>
<feature type="region of interest" description="Disordered" evidence="2">
    <location>
        <begin position="85"/>
        <end position="257"/>
    </location>
</feature>
<feature type="compositionally biased region" description="Basic and acidic residues" evidence="2">
    <location>
        <begin position="164"/>
        <end position="180"/>
    </location>
</feature>
<evidence type="ECO:0000256" key="2">
    <source>
        <dbReference type="SAM" id="MobiDB-lite"/>
    </source>
</evidence>
<protein>
    <submittedName>
        <fullName evidence="4">Serine/arginine-rich splicing factor 12</fullName>
    </submittedName>
</protein>
<dbReference type="InterPro" id="IPR000504">
    <property type="entry name" value="RRM_dom"/>
</dbReference>
<dbReference type="InterPro" id="IPR050441">
    <property type="entry name" value="RBM"/>
</dbReference>
<gene>
    <name evidence="4" type="primary">SRS12</name>
    <name evidence="4" type="ORF">TR94031</name>
</gene>
<dbReference type="InterPro" id="IPR035979">
    <property type="entry name" value="RBD_domain_sf"/>
</dbReference>
<feature type="compositionally biased region" description="Basic and acidic residues" evidence="2">
    <location>
        <begin position="127"/>
        <end position="139"/>
    </location>
</feature>
<name>A0A0X3P8R7_SCHSO</name>
<organism evidence="4">
    <name type="scientific">Schistocephalus solidus</name>
    <name type="common">Tapeworm</name>
    <dbReference type="NCBI Taxonomy" id="70667"/>
    <lineage>
        <taxon>Eukaryota</taxon>
        <taxon>Metazoa</taxon>
        <taxon>Spiralia</taxon>
        <taxon>Lophotrochozoa</taxon>
        <taxon>Platyhelminthes</taxon>
        <taxon>Cestoda</taxon>
        <taxon>Eucestoda</taxon>
        <taxon>Diphyllobothriidea</taxon>
        <taxon>Diphyllobothriidae</taxon>
        <taxon>Schistocephalus</taxon>
    </lineage>
</organism>
<reference evidence="4" key="1">
    <citation type="submission" date="2016-01" db="EMBL/GenBank/DDBJ databases">
        <title>Reference transcriptome for the parasite Schistocephalus solidus: insights into the molecular evolution of parasitism.</title>
        <authorList>
            <person name="Hebert F.O."/>
            <person name="Grambauer S."/>
            <person name="Barber I."/>
            <person name="Landry C.R."/>
            <person name="Aubin-Horth N."/>
        </authorList>
    </citation>
    <scope>NUCLEOTIDE SEQUENCE</scope>
</reference>
<dbReference type="SUPFAM" id="SSF54928">
    <property type="entry name" value="RNA-binding domain, RBD"/>
    <property type="match status" value="1"/>
</dbReference>
<feature type="compositionally biased region" description="Basic residues" evidence="2">
    <location>
        <begin position="109"/>
        <end position="126"/>
    </location>
</feature>
<evidence type="ECO:0000259" key="3">
    <source>
        <dbReference type="PROSITE" id="PS50102"/>
    </source>
</evidence>
<feature type="compositionally biased region" description="Basic and acidic residues" evidence="2">
    <location>
        <begin position="220"/>
        <end position="243"/>
    </location>
</feature>
<sequence length="257" mass="30043">MSRRGTSLHVKNLADGVSRHEELRRVFGKYGHLLDVTVPVNFHTGRPKGFAFVEFEDRRDAEDAIHYLNQTRLWGREISVEFTRGTRKTPAEMRLRDQGSRSRRDNRSYRPRSRSRSRSRSYRGRRDRLDDGDRKEYSARRPVRSISRSPSADGRAKNGRRQSSVRDESPVEDRWREDRRSRPRSSSIRSHSGESRRLSRQRSKGDHERSPVSGRGSRSPVEHHDYGAKKDEYRRRSRSDRSSLSRGRRGLSSSPEA</sequence>
<feature type="compositionally biased region" description="Basic and acidic residues" evidence="2">
    <location>
        <begin position="89"/>
        <end position="108"/>
    </location>
</feature>
<evidence type="ECO:0000313" key="4">
    <source>
        <dbReference type="EMBL" id="JAP46287.1"/>
    </source>
</evidence>
<dbReference type="Gene3D" id="3.30.70.330">
    <property type="match status" value="1"/>
</dbReference>
<dbReference type="EMBL" id="GEEE01016938">
    <property type="protein sequence ID" value="JAP46287.1"/>
    <property type="molecule type" value="Transcribed_RNA"/>
</dbReference>
<dbReference type="SMART" id="SM00360">
    <property type="entry name" value="RRM"/>
    <property type="match status" value="1"/>
</dbReference>
<dbReference type="GO" id="GO:0003723">
    <property type="term" value="F:RNA binding"/>
    <property type="evidence" value="ECO:0007669"/>
    <property type="project" value="UniProtKB-UniRule"/>
</dbReference>
<feature type="domain" description="RRM" evidence="3">
    <location>
        <begin position="6"/>
        <end position="85"/>
    </location>
</feature>
<keyword evidence="1" id="KW-0694">RNA-binding</keyword>
<dbReference type="InterPro" id="IPR012677">
    <property type="entry name" value="Nucleotide-bd_a/b_plait_sf"/>
</dbReference>
<evidence type="ECO:0000256" key="1">
    <source>
        <dbReference type="PROSITE-ProRule" id="PRU00176"/>
    </source>
</evidence>
<accession>A0A0X3P8R7</accession>